<evidence type="ECO:0000313" key="4">
    <source>
        <dbReference type="Proteomes" id="UP001627154"/>
    </source>
</evidence>
<feature type="region of interest" description="Disordered" evidence="1">
    <location>
        <begin position="1"/>
        <end position="26"/>
    </location>
</feature>
<protein>
    <recommendedName>
        <fullName evidence="2">BICC1 first type I KH domain-containing protein</fullName>
    </recommendedName>
</protein>
<proteinExistence type="predicted"/>
<dbReference type="EMBL" id="JBJJXI010000211">
    <property type="protein sequence ID" value="KAL3383289.1"/>
    <property type="molecule type" value="Genomic_DNA"/>
</dbReference>
<feature type="domain" description="BICC1 first type I KH" evidence="2">
    <location>
        <begin position="55"/>
        <end position="94"/>
    </location>
</feature>
<organism evidence="3 4">
    <name type="scientific">Trichogramma kaykai</name>
    <dbReference type="NCBI Taxonomy" id="54128"/>
    <lineage>
        <taxon>Eukaryota</taxon>
        <taxon>Metazoa</taxon>
        <taxon>Ecdysozoa</taxon>
        <taxon>Arthropoda</taxon>
        <taxon>Hexapoda</taxon>
        <taxon>Insecta</taxon>
        <taxon>Pterygota</taxon>
        <taxon>Neoptera</taxon>
        <taxon>Endopterygota</taxon>
        <taxon>Hymenoptera</taxon>
        <taxon>Apocrita</taxon>
        <taxon>Proctotrupomorpha</taxon>
        <taxon>Chalcidoidea</taxon>
        <taxon>Trichogrammatidae</taxon>
        <taxon>Trichogramma</taxon>
    </lineage>
</organism>
<evidence type="ECO:0000256" key="1">
    <source>
        <dbReference type="SAM" id="MobiDB-lite"/>
    </source>
</evidence>
<evidence type="ECO:0000259" key="2">
    <source>
        <dbReference type="Pfam" id="PF24234"/>
    </source>
</evidence>
<reference evidence="3 4" key="1">
    <citation type="journal article" date="2024" name="bioRxiv">
        <title>A reference genome for Trichogramma kaykai: A tiny desert-dwelling parasitoid wasp with competing sex-ratio distorters.</title>
        <authorList>
            <person name="Culotta J."/>
            <person name="Lindsey A.R."/>
        </authorList>
    </citation>
    <scope>NUCLEOTIDE SEQUENCE [LARGE SCALE GENOMIC DNA]</scope>
    <source>
        <strain evidence="3 4">KSX58</strain>
    </source>
</reference>
<comment type="caution">
    <text evidence="3">The sequence shown here is derived from an EMBL/GenBank/DDBJ whole genome shotgun (WGS) entry which is preliminary data.</text>
</comment>
<evidence type="ECO:0000313" key="3">
    <source>
        <dbReference type="EMBL" id="KAL3383289.1"/>
    </source>
</evidence>
<keyword evidence="4" id="KW-1185">Reference proteome</keyword>
<dbReference type="Pfam" id="PF24234">
    <property type="entry name" value="KH_BICC1_1st"/>
    <property type="match status" value="1"/>
</dbReference>
<dbReference type="InterPro" id="IPR047549">
    <property type="entry name" value="BICC1_KH-I_rpt1"/>
</dbReference>
<feature type="compositionally biased region" description="Low complexity" evidence="1">
    <location>
        <begin position="14"/>
        <end position="26"/>
    </location>
</feature>
<sequence length="109" mass="12444">MRPIEAYSKERCMSETSEGTTTTATSCKSSIDNVDELRNLAAVLGILDPENLHQERFRVDRRKLEQMLLGQLYNPSDDSSPVTDSAESFFSKVRISVSRRRQRKHSTHV</sequence>
<name>A0ABD2VR73_9HYME</name>
<gene>
    <name evidence="3" type="ORF">TKK_020795</name>
</gene>
<dbReference type="AlphaFoldDB" id="A0ABD2VR73"/>
<dbReference type="Proteomes" id="UP001627154">
    <property type="component" value="Unassembled WGS sequence"/>
</dbReference>
<accession>A0ABD2VR73</accession>